<comment type="caution">
    <text evidence="7">The sequence shown here is derived from an EMBL/GenBank/DDBJ whole genome shotgun (WGS) entry which is preliminary data.</text>
</comment>
<evidence type="ECO:0000256" key="3">
    <source>
        <dbReference type="ARBA" id="ARBA00022692"/>
    </source>
</evidence>
<dbReference type="Proteomes" id="UP000288892">
    <property type="component" value="Unassembled WGS sequence"/>
</dbReference>
<evidence type="ECO:0000256" key="1">
    <source>
        <dbReference type="ARBA" id="ARBA00004651"/>
    </source>
</evidence>
<evidence type="ECO:0000313" key="8">
    <source>
        <dbReference type="Proteomes" id="UP000288892"/>
    </source>
</evidence>
<feature type="transmembrane region" description="Helical" evidence="6">
    <location>
        <begin position="70"/>
        <end position="96"/>
    </location>
</feature>
<keyword evidence="8" id="KW-1185">Reference proteome</keyword>
<dbReference type="AlphaFoldDB" id="A0A444JE30"/>
<accession>A0A444JE30</accession>
<keyword evidence="2" id="KW-1003">Cell membrane</keyword>
<dbReference type="InterPro" id="IPR017039">
    <property type="entry name" value="Virul_fac_BrkB"/>
</dbReference>
<evidence type="ECO:0000256" key="6">
    <source>
        <dbReference type="SAM" id="Phobius"/>
    </source>
</evidence>
<dbReference type="Pfam" id="PF03631">
    <property type="entry name" value="Virul_fac_BrkB"/>
    <property type="match status" value="1"/>
</dbReference>
<sequence>MVVVMVLSSVEDAMNAIWHTRRGRSLFRKIMDYLALLVLLPISVNIALAGDAILESPKIMEYITTFIPSAWVVQMLLKLLPFIFITLSLMMMYLFFPNVKVKTAAAFCGALFGAVFWFIVQRAYVVLQIGVAKQNAIYGSFATVPLFLVWIQLGWIFILLGAVLAYAVQHRNSYQLSGVESNARQELQRTFDILITVYNNFALGRATVLDQLVEQCQVVNETDLARPLDLLIQGDLLHEIDRDGTVAFIPCRPLEQVDAARIIRLILGKDGEADSVGGYLADQIVQAAEEALPAEEFPDKYLTGSHTHQAGAA</sequence>
<feature type="transmembrane region" description="Helical" evidence="6">
    <location>
        <begin position="103"/>
        <end position="127"/>
    </location>
</feature>
<comment type="subcellular location">
    <subcellularLocation>
        <location evidence="1">Cell membrane</location>
        <topology evidence="1">Multi-pass membrane protein</topology>
    </subcellularLocation>
</comment>
<dbReference type="GO" id="GO:0005886">
    <property type="term" value="C:plasma membrane"/>
    <property type="evidence" value="ECO:0007669"/>
    <property type="project" value="UniProtKB-SubCell"/>
</dbReference>
<evidence type="ECO:0000256" key="2">
    <source>
        <dbReference type="ARBA" id="ARBA00022475"/>
    </source>
</evidence>
<reference evidence="7 8" key="1">
    <citation type="submission" date="2017-01" db="EMBL/GenBank/DDBJ databases">
        <title>The cable genome- insights into the physiology and evolution of filamentous bacteria capable of sulfide oxidation via long distance electron transfer.</title>
        <authorList>
            <person name="Schreiber L."/>
            <person name="Bjerg J.T."/>
            <person name="Boggild A."/>
            <person name="Van De Vossenberg J."/>
            <person name="Meysman F."/>
            <person name="Nielsen L.P."/>
            <person name="Schramm A."/>
            <person name="Kjeldsen K.U."/>
        </authorList>
    </citation>
    <scope>NUCLEOTIDE SEQUENCE [LARGE SCALE GENOMIC DNA]</scope>
    <source>
        <strain evidence="7">A5</strain>
    </source>
</reference>
<evidence type="ECO:0000313" key="7">
    <source>
        <dbReference type="EMBL" id="RWX51278.1"/>
    </source>
</evidence>
<feature type="transmembrane region" description="Helical" evidence="6">
    <location>
        <begin position="30"/>
        <end position="50"/>
    </location>
</feature>
<feature type="transmembrane region" description="Helical" evidence="6">
    <location>
        <begin position="147"/>
        <end position="168"/>
    </location>
</feature>
<dbReference type="PANTHER" id="PTHR30213">
    <property type="entry name" value="INNER MEMBRANE PROTEIN YHJD"/>
    <property type="match status" value="1"/>
</dbReference>
<name>A0A444JE30_9BACT</name>
<keyword evidence="4 6" id="KW-1133">Transmembrane helix</keyword>
<proteinExistence type="predicted"/>
<dbReference type="EMBL" id="MTKS01000169">
    <property type="protein sequence ID" value="RWX51278.1"/>
    <property type="molecule type" value="Genomic_DNA"/>
</dbReference>
<evidence type="ECO:0000256" key="5">
    <source>
        <dbReference type="ARBA" id="ARBA00023136"/>
    </source>
</evidence>
<dbReference type="PANTHER" id="PTHR30213:SF0">
    <property type="entry name" value="UPF0761 MEMBRANE PROTEIN YIHY"/>
    <property type="match status" value="1"/>
</dbReference>
<organism evidence="7 8">
    <name type="scientific">Candidatus Electrothrix marina</name>
    <dbReference type="NCBI Taxonomy" id="1859130"/>
    <lineage>
        <taxon>Bacteria</taxon>
        <taxon>Pseudomonadati</taxon>
        <taxon>Thermodesulfobacteriota</taxon>
        <taxon>Desulfobulbia</taxon>
        <taxon>Desulfobulbales</taxon>
        <taxon>Desulfobulbaceae</taxon>
        <taxon>Candidatus Electrothrix</taxon>
    </lineage>
</organism>
<keyword evidence="3 6" id="KW-0812">Transmembrane</keyword>
<dbReference type="NCBIfam" id="TIGR00765">
    <property type="entry name" value="yihY_not_rbn"/>
    <property type="match status" value="1"/>
</dbReference>
<protein>
    <submittedName>
        <fullName evidence="7">YihY family inner membrane protein</fullName>
    </submittedName>
</protein>
<evidence type="ECO:0000256" key="4">
    <source>
        <dbReference type="ARBA" id="ARBA00022989"/>
    </source>
</evidence>
<keyword evidence="5 6" id="KW-0472">Membrane</keyword>
<gene>
    <name evidence="7" type="ORF">VU01_11691</name>
</gene>